<organism evidence="1 2">
    <name type="scientific">Puccinia striiformis</name>
    <dbReference type="NCBI Taxonomy" id="27350"/>
    <lineage>
        <taxon>Eukaryota</taxon>
        <taxon>Fungi</taxon>
        <taxon>Dikarya</taxon>
        <taxon>Basidiomycota</taxon>
        <taxon>Pucciniomycotina</taxon>
        <taxon>Pucciniomycetes</taxon>
        <taxon>Pucciniales</taxon>
        <taxon>Pucciniaceae</taxon>
        <taxon>Puccinia</taxon>
    </lineage>
</organism>
<name>A0A2S4V910_9BASI</name>
<accession>A0A2S4V910</accession>
<proteinExistence type="predicted"/>
<dbReference type="Proteomes" id="UP000239156">
    <property type="component" value="Unassembled WGS sequence"/>
</dbReference>
<evidence type="ECO:0000313" key="1">
    <source>
        <dbReference type="EMBL" id="POW06026.1"/>
    </source>
</evidence>
<dbReference type="EMBL" id="PKSL01000091">
    <property type="protein sequence ID" value="POW06026.1"/>
    <property type="molecule type" value="Genomic_DNA"/>
</dbReference>
<evidence type="ECO:0000313" key="2">
    <source>
        <dbReference type="Proteomes" id="UP000239156"/>
    </source>
</evidence>
<sequence length="29" mass="3207">MLASGWCRIIILCLQSLLGKASAVFKQQK</sequence>
<keyword evidence="2" id="KW-1185">Reference proteome</keyword>
<comment type="caution">
    <text evidence="1">The sequence shown here is derived from an EMBL/GenBank/DDBJ whole genome shotgun (WGS) entry which is preliminary data.</text>
</comment>
<reference evidence="1" key="1">
    <citation type="submission" date="2017-12" db="EMBL/GenBank/DDBJ databases">
        <title>Gene loss provides genomic basis for host adaptation in cereal stripe rust fungi.</title>
        <authorList>
            <person name="Xia C."/>
        </authorList>
    </citation>
    <scope>NUCLEOTIDE SEQUENCE [LARGE SCALE GENOMIC DNA]</scope>
    <source>
        <strain evidence="1">93-210</strain>
    </source>
</reference>
<dbReference type="VEuPathDB" id="FungiDB:PSTT_09286"/>
<gene>
    <name evidence="1" type="ORF">PSTT_09286</name>
</gene>
<protein>
    <submittedName>
        <fullName evidence="1">Uncharacterized protein</fullName>
    </submittedName>
</protein>
<dbReference type="AlphaFoldDB" id="A0A2S4V910"/>